<reference evidence="1" key="1">
    <citation type="submission" date="2023-03" db="EMBL/GenBank/DDBJ databases">
        <title>Chromosome-level genomes of two armyworms, Mythimna separata and Mythimna loreyi, provide insights into the biosynthesis and reception of sex pheromones.</title>
        <authorList>
            <person name="Zhao H."/>
        </authorList>
    </citation>
    <scope>NUCLEOTIDE SEQUENCE</scope>
    <source>
        <strain evidence="1">BeijingLab</strain>
        <tissue evidence="1">Pupa</tissue>
    </source>
</reference>
<name>A0AAD7YC54_MYTSE</name>
<comment type="caution">
    <text evidence="1">The sequence shown here is derived from an EMBL/GenBank/DDBJ whole genome shotgun (WGS) entry which is preliminary data.</text>
</comment>
<gene>
    <name evidence="1" type="ORF">PYW07_009597</name>
</gene>
<dbReference type="Proteomes" id="UP001231518">
    <property type="component" value="Chromosome 23"/>
</dbReference>
<keyword evidence="2" id="KW-1185">Reference proteome</keyword>
<evidence type="ECO:0000313" key="1">
    <source>
        <dbReference type="EMBL" id="KAJ8710231.1"/>
    </source>
</evidence>
<proteinExistence type="predicted"/>
<sequence length="220" mass="25776">MNLEKTKIMSNRSATPISINNTPLEFVNRYTYLGKQISFSKERNTEELNRRVAITWNKFWHHKEILKSQLPLPFKKIVMDTGLLPSLTYGCQTWTFDLKTRNKIQTTQRRMERSCLGIKLKDKVKNADIRKRTKVNDALSFAMKAKWKWAGHVARYRDDRWTLRSIKWSGPKGTRSRGRPRARWADEIVACAGESWLERAKDREGWLSLGEAFTQTGSMH</sequence>
<evidence type="ECO:0008006" key="3">
    <source>
        <dbReference type="Google" id="ProtNLM"/>
    </source>
</evidence>
<protein>
    <recommendedName>
        <fullName evidence="3">Endonuclease-reverse transcriptase</fullName>
    </recommendedName>
</protein>
<accession>A0AAD7YC54</accession>
<dbReference type="PANTHER" id="PTHR47027">
    <property type="entry name" value="REVERSE TRANSCRIPTASE DOMAIN-CONTAINING PROTEIN"/>
    <property type="match status" value="1"/>
</dbReference>
<dbReference type="AlphaFoldDB" id="A0AAD7YC54"/>
<evidence type="ECO:0000313" key="2">
    <source>
        <dbReference type="Proteomes" id="UP001231518"/>
    </source>
</evidence>
<organism evidence="1 2">
    <name type="scientific">Mythimna separata</name>
    <name type="common">Oriental armyworm</name>
    <name type="synonym">Pseudaletia separata</name>
    <dbReference type="NCBI Taxonomy" id="271217"/>
    <lineage>
        <taxon>Eukaryota</taxon>
        <taxon>Metazoa</taxon>
        <taxon>Ecdysozoa</taxon>
        <taxon>Arthropoda</taxon>
        <taxon>Hexapoda</taxon>
        <taxon>Insecta</taxon>
        <taxon>Pterygota</taxon>
        <taxon>Neoptera</taxon>
        <taxon>Endopterygota</taxon>
        <taxon>Lepidoptera</taxon>
        <taxon>Glossata</taxon>
        <taxon>Ditrysia</taxon>
        <taxon>Noctuoidea</taxon>
        <taxon>Noctuidae</taxon>
        <taxon>Noctuinae</taxon>
        <taxon>Hadenini</taxon>
        <taxon>Mythimna</taxon>
    </lineage>
</organism>
<dbReference type="PANTHER" id="PTHR47027:SF20">
    <property type="entry name" value="REVERSE TRANSCRIPTASE-LIKE PROTEIN WITH RNA-DIRECTED DNA POLYMERASE DOMAIN"/>
    <property type="match status" value="1"/>
</dbReference>
<dbReference type="EMBL" id="JARGEI010000023">
    <property type="protein sequence ID" value="KAJ8710231.1"/>
    <property type="molecule type" value="Genomic_DNA"/>
</dbReference>